<dbReference type="GO" id="GO:0003700">
    <property type="term" value="F:DNA-binding transcription factor activity"/>
    <property type="evidence" value="ECO:0007669"/>
    <property type="project" value="InterPro"/>
</dbReference>
<dbReference type="GO" id="GO:0003677">
    <property type="term" value="F:DNA binding"/>
    <property type="evidence" value="ECO:0007669"/>
    <property type="project" value="InterPro"/>
</dbReference>
<dbReference type="InterPro" id="IPR001347">
    <property type="entry name" value="SIS_dom"/>
</dbReference>
<dbReference type="GO" id="GO:1901135">
    <property type="term" value="P:carbohydrate derivative metabolic process"/>
    <property type="evidence" value="ECO:0007669"/>
    <property type="project" value="InterPro"/>
</dbReference>
<evidence type="ECO:0000313" key="3">
    <source>
        <dbReference type="Proteomes" id="UP000273326"/>
    </source>
</evidence>
<dbReference type="Proteomes" id="UP000273326">
    <property type="component" value="Chromosome"/>
</dbReference>
<evidence type="ECO:0000259" key="1">
    <source>
        <dbReference type="PROSITE" id="PS51464"/>
    </source>
</evidence>
<keyword evidence="3" id="KW-1185">Reference proteome</keyword>
<dbReference type="InterPro" id="IPR046348">
    <property type="entry name" value="SIS_dom_sf"/>
</dbReference>
<evidence type="ECO:0000313" key="2">
    <source>
        <dbReference type="EMBL" id="AZP04849.1"/>
    </source>
</evidence>
<dbReference type="SUPFAM" id="SSF53697">
    <property type="entry name" value="SIS domain"/>
    <property type="match status" value="1"/>
</dbReference>
<proteinExistence type="predicted"/>
<dbReference type="InterPro" id="IPR047640">
    <property type="entry name" value="RpiR-like"/>
</dbReference>
<organism evidence="2 3">
    <name type="scientific">Jeotgalibaca ciconiae</name>
    <dbReference type="NCBI Taxonomy" id="2496265"/>
    <lineage>
        <taxon>Bacteria</taxon>
        <taxon>Bacillati</taxon>
        <taxon>Bacillota</taxon>
        <taxon>Bacilli</taxon>
        <taxon>Lactobacillales</taxon>
        <taxon>Carnobacteriaceae</taxon>
        <taxon>Jeotgalibaca</taxon>
    </lineage>
</organism>
<dbReference type="Gene3D" id="3.40.50.10490">
    <property type="entry name" value="Glucose-6-phosphate isomerase like protein, domain 1"/>
    <property type="match status" value="1"/>
</dbReference>
<sequence>MLTSYINSAKATVENNKTEVIDQIVEKMLDSNALYFFGMGGSYSIADDARHKFVRFNQNSFSEADLHWQSILISTSKPADVCFLFSSSGSNKDLIELIPDLQEKGVITVGITGSASSPLAAEVDYHLTAYEEGAKFVSEAMESRQTTMLLIDILFVAASLKKMKHVEDQLLEIRKGIAKRRV</sequence>
<dbReference type="RefSeq" id="WP_126110653.1">
    <property type="nucleotide sequence ID" value="NZ_CP034465.1"/>
</dbReference>
<dbReference type="InterPro" id="IPR035472">
    <property type="entry name" value="RpiR-like_SIS"/>
</dbReference>
<reference evidence="3" key="1">
    <citation type="submission" date="2018-12" db="EMBL/GenBank/DDBJ databases">
        <title>Complete genome sequencing of Jeotgalibaca sp. H21T32.</title>
        <authorList>
            <person name="Bae J.-W."/>
            <person name="Lee S.-Y."/>
        </authorList>
    </citation>
    <scope>NUCLEOTIDE SEQUENCE [LARGE SCALE GENOMIC DNA]</scope>
    <source>
        <strain evidence="3">H21T32</strain>
    </source>
</reference>
<dbReference type="PANTHER" id="PTHR30514:SF1">
    <property type="entry name" value="HTH-TYPE TRANSCRIPTIONAL REGULATOR HEXR-RELATED"/>
    <property type="match status" value="1"/>
</dbReference>
<dbReference type="EMBL" id="CP034465">
    <property type="protein sequence ID" value="AZP04849.1"/>
    <property type="molecule type" value="Genomic_DNA"/>
</dbReference>
<dbReference type="GO" id="GO:0097367">
    <property type="term" value="F:carbohydrate derivative binding"/>
    <property type="evidence" value="ECO:0007669"/>
    <property type="project" value="InterPro"/>
</dbReference>
<dbReference type="Pfam" id="PF01380">
    <property type="entry name" value="SIS"/>
    <property type="match status" value="1"/>
</dbReference>
<feature type="domain" description="SIS" evidence="1">
    <location>
        <begin position="24"/>
        <end position="164"/>
    </location>
</feature>
<protein>
    <submittedName>
        <fullName evidence="2">SIS domain-containing protein</fullName>
    </submittedName>
</protein>
<dbReference type="OrthoDB" id="3684496at2"/>
<dbReference type="CDD" id="cd05013">
    <property type="entry name" value="SIS_RpiR"/>
    <property type="match status" value="1"/>
</dbReference>
<dbReference type="PROSITE" id="PS51464">
    <property type="entry name" value="SIS"/>
    <property type="match status" value="1"/>
</dbReference>
<dbReference type="PANTHER" id="PTHR30514">
    <property type="entry name" value="GLUCOKINASE"/>
    <property type="match status" value="1"/>
</dbReference>
<gene>
    <name evidence="2" type="ORF">EJN90_09465</name>
</gene>
<name>A0A3Q9BN04_9LACT</name>
<dbReference type="KEGG" id="jeh:EJN90_09465"/>
<dbReference type="AlphaFoldDB" id="A0A3Q9BN04"/>
<accession>A0A3Q9BN04</accession>